<proteinExistence type="predicted"/>
<dbReference type="AlphaFoldDB" id="A0A024GU43"/>
<protein>
    <submittedName>
        <fullName evidence="1">Uncharacterized protein</fullName>
    </submittedName>
</protein>
<name>A0A024GU43_9STRA</name>
<accession>A0A024GU43</accession>
<dbReference type="EMBL" id="CAIX01000438">
    <property type="protein sequence ID" value="CCI50261.1"/>
    <property type="molecule type" value="Genomic_DNA"/>
</dbReference>
<dbReference type="Proteomes" id="UP000053237">
    <property type="component" value="Unassembled WGS sequence"/>
</dbReference>
<sequence length="151" mass="17903">MISFIIQKPQHHTFLLRRQKSDHLNAIAWLIHVECADGRQLFREILHVREASRELSITEISTFCTKDWTLAIGTYRRLKPQYPDIDNECNDRSIRSWRLFLTIHGRERVLCVKADHLNAEYGTVRALKAHLFANFKIPELSQREARLRRLL</sequence>
<dbReference type="InParanoid" id="A0A024GU43"/>
<organism evidence="1 2">
    <name type="scientific">Albugo candida</name>
    <dbReference type="NCBI Taxonomy" id="65357"/>
    <lineage>
        <taxon>Eukaryota</taxon>
        <taxon>Sar</taxon>
        <taxon>Stramenopiles</taxon>
        <taxon>Oomycota</taxon>
        <taxon>Peronosporomycetes</taxon>
        <taxon>Albuginales</taxon>
        <taxon>Albuginaceae</taxon>
        <taxon>Albugo</taxon>
    </lineage>
</organism>
<comment type="caution">
    <text evidence="1">The sequence shown here is derived from an EMBL/GenBank/DDBJ whole genome shotgun (WGS) entry which is preliminary data.</text>
</comment>
<gene>
    <name evidence="1" type="ORF">BN9_119090</name>
</gene>
<reference evidence="1 2" key="1">
    <citation type="submission" date="2012-05" db="EMBL/GenBank/DDBJ databases">
        <title>Recombination and specialization in a pathogen metapopulation.</title>
        <authorList>
            <person name="Gardiner A."/>
            <person name="Kemen E."/>
            <person name="Schultz-Larsen T."/>
            <person name="MacLean D."/>
            <person name="Van Oosterhout C."/>
            <person name="Jones J.D.G."/>
        </authorList>
    </citation>
    <scope>NUCLEOTIDE SEQUENCE [LARGE SCALE GENOMIC DNA]</scope>
    <source>
        <strain evidence="1 2">Ac Nc2</strain>
    </source>
</reference>
<keyword evidence="2" id="KW-1185">Reference proteome</keyword>
<evidence type="ECO:0000313" key="1">
    <source>
        <dbReference type="EMBL" id="CCI50261.1"/>
    </source>
</evidence>
<evidence type="ECO:0000313" key="2">
    <source>
        <dbReference type="Proteomes" id="UP000053237"/>
    </source>
</evidence>